<evidence type="ECO:0000313" key="3">
    <source>
        <dbReference type="Proteomes" id="UP000824469"/>
    </source>
</evidence>
<dbReference type="EMBL" id="JAHRHJ020001066">
    <property type="protein sequence ID" value="KAH9293495.1"/>
    <property type="molecule type" value="Genomic_DNA"/>
</dbReference>
<reference evidence="2 3" key="1">
    <citation type="journal article" date="2021" name="Nat. Plants">
        <title>The Taxus genome provides insights into paclitaxel biosynthesis.</title>
        <authorList>
            <person name="Xiong X."/>
            <person name="Gou J."/>
            <person name="Liao Q."/>
            <person name="Li Y."/>
            <person name="Zhou Q."/>
            <person name="Bi G."/>
            <person name="Li C."/>
            <person name="Du R."/>
            <person name="Wang X."/>
            <person name="Sun T."/>
            <person name="Guo L."/>
            <person name="Liang H."/>
            <person name="Lu P."/>
            <person name="Wu Y."/>
            <person name="Zhang Z."/>
            <person name="Ro D.K."/>
            <person name="Shang Y."/>
            <person name="Huang S."/>
            <person name="Yan J."/>
        </authorList>
    </citation>
    <scope>NUCLEOTIDE SEQUENCE [LARGE SCALE GENOMIC DNA]</scope>
    <source>
        <strain evidence="2">Ta-2019</strain>
    </source>
</reference>
<dbReference type="Proteomes" id="UP000824469">
    <property type="component" value="Unassembled WGS sequence"/>
</dbReference>
<organism evidence="2 3">
    <name type="scientific">Taxus chinensis</name>
    <name type="common">Chinese yew</name>
    <name type="synonym">Taxus wallichiana var. chinensis</name>
    <dbReference type="NCBI Taxonomy" id="29808"/>
    <lineage>
        <taxon>Eukaryota</taxon>
        <taxon>Viridiplantae</taxon>
        <taxon>Streptophyta</taxon>
        <taxon>Embryophyta</taxon>
        <taxon>Tracheophyta</taxon>
        <taxon>Spermatophyta</taxon>
        <taxon>Pinopsida</taxon>
        <taxon>Pinidae</taxon>
        <taxon>Conifers II</taxon>
        <taxon>Cupressales</taxon>
        <taxon>Taxaceae</taxon>
        <taxon>Taxus</taxon>
    </lineage>
</organism>
<keyword evidence="3" id="KW-1185">Reference proteome</keyword>
<sequence length="93" mass="10338">DANLIKVTQPIKEEEQSAPSPIEEEQLGEIKSVLRPFNEESIIEYFLLSFQGPDLIDEPMMEEDHIVSKAPSRDQATEEPSVLPPTSSPSSSN</sequence>
<feature type="compositionally biased region" description="Basic and acidic residues" evidence="1">
    <location>
        <begin position="62"/>
        <end position="76"/>
    </location>
</feature>
<feature type="non-terminal residue" evidence="2">
    <location>
        <position position="1"/>
    </location>
</feature>
<name>A0AA38C4P6_TAXCH</name>
<feature type="region of interest" description="Disordered" evidence="1">
    <location>
        <begin position="1"/>
        <end position="23"/>
    </location>
</feature>
<feature type="region of interest" description="Disordered" evidence="1">
    <location>
        <begin position="61"/>
        <end position="93"/>
    </location>
</feature>
<accession>A0AA38C4P6</accession>
<gene>
    <name evidence="2" type="ORF">KI387_041301</name>
</gene>
<comment type="caution">
    <text evidence="2">The sequence shown here is derived from an EMBL/GenBank/DDBJ whole genome shotgun (WGS) entry which is preliminary data.</text>
</comment>
<evidence type="ECO:0000313" key="2">
    <source>
        <dbReference type="EMBL" id="KAH9293495.1"/>
    </source>
</evidence>
<evidence type="ECO:0000256" key="1">
    <source>
        <dbReference type="SAM" id="MobiDB-lite"/>
    </source>
</evidence>
<proteinExistence type="predicted"/>
<feature type="non-terminal residue" evidence="2">
    <location>
        <position position="93"/>
    </location>
</feature>
<dbReference type="AlphaFoldDB" id="A0AA38C4P6"/>
<protein>
    <submittedName>
        <fullName evidence="2">Uncharacterized protein</fullName>
    </submittedName>
</protein>